<comment type="caution">
    <text evidence="10">The sequence shown here is derived from an EMBL/GenBank/DDBJ whole genome shotgun (WGS) entry which is preliminary data.</text>
</comment>
<feature type="domain" description="DNA polymerase Y-family little finger" evidence="8">
    <location>
        <begin position="241"/>
        <end position="332"/>
    </location>
</feature>
<evidence type="ECO:0000256" key="4">
    <source>
        <dbReference type="ARBA" id="ARBA00022763"/>
    </source>
</evidence>
<comment type="function">
    <text evidence="5">Poorly processive, error-prone DNA polymerase involved in untargeted mutagenesis. Copies undamaged DNA at stalled replication forks, which arise in vivo from mismatched or misaligned primer ends. These misaligned primers can be extended by PolIV. Exhibits no 3'-5' exonuclease (proofreading) activity. May be involved in translesional synthesis, in conjunction with the beta clamp from PolIII.</text>
</comment>
<evidence type="ECO:0000256" key="2">
    <source>
        <dbReference type="ARBA" id="ARBA00011245"/>
    </source>
</evidence>
<dbReference type="Pfam" id="PF11799">
    <property type="entry name" value="IMS_C"/>
    <property type="match status" value="1"/>
</dbReference>
<evidence type="ECO:0000313" key="10">
    <source>
        <dbReference type="EMBL" id="MPR23809.1"/>
    </source>
</evidence>
<feature type="domain" description="UmuC" evidence="7">
    <location>
        <begin position="26"/>
        <end position="150"/>
    </location>
</feature>
<dbReference type="CDD" id="cd03468">
    <property type="entry name" value="PolY_like"/>
    <property type="match status" value="1"/>
</dbReference>
<name>A0A5N7MC30_9HYPH</name>
<keyword evidence="11" id="KW-1185">Reference proteome</keyword>
<dbReference type="Pfam" id="PF20114">
    <property type="entry name" value="DUF6504"/>
    <property type="match status" value="1"/>
</dbReference>
<feature type="domain" description="DUF6504" evidence="9">
    <location>
        <begin position="428"/>
        <end position="495"/>
    </location>
</feature>
<dbReference type="InterPro" id="IPR045443">
    <property type="entry name" value="DUF6504"/>
</dbReference>
<evidence type="ECO:0000256" key="5">
    <source>
        <dbReference type="ARBA" id="ARBA00025589"/>
    </source>
</evidence>
<evidence type="ECO:0000259" key="8">
    <source>
        <dbReference type="Pfam" id="PF11799"/>
    </source>
</evidence>
<protein>
    <recommendedName>
        <fullName evidence="3">DNA-directed DNA polymerase</fullName>
        <ecNumber evidence="3">2.7.7.7</ecNumber>
    </recommendedName>
</protein>
<dbReference type="PANTHER" id="PTHR35369:SF2">
    <property type="entry name" value="BLR3025 PROTEIN"/>
    <property type="match status" value="1"/>
</dbReference>
<accession>A0A5N7MC30</accession>
<sequence length="499" mass="54645">MRRVVSLYLPTWPTDRIRRRLGDPPRDKPLVTVGMNGARRIVVSACRAAQDLGLQAGMPLAQAQALIPNLHVVEATPDDDAAALRELARWAIRYSPVVSPDDPSGIWIDIAGVAHLFGSEEALLADLIGRLKKTGIAARAAVADAPGAAWAVVRYGKAGVVPPGRMVDAVATLTVEALRLPPETLSAMHRLGIDRVGQLAAMPLAPMVRRFGKEAALRLDQALGHAFEPLNPLIPEEAAVSSVAFADPIGRLEDLKQVVRHLAERLCADLTKRGEGVRRLDLIFRRVDSKGASLRVGTAKASRDHGHLAKLFDERLETIDPGFGIEEVVLIASRTEPLYEYQTEARGIDEEPAAPDMSQLVDRLTARVGSGRVYRLAPVQSIVPERMTAKVPPLSPATGVAWPKSLLRPSRLIDPPEPVTVTALLPDHPPAAFIWRHVRHRVAKADGPERITSEWWLGDQPKAIRDYYRVETDKGARFWMFRDAPAADGGHWWLHGLFA</sequence>
<dbReference type="EC" id="2.7.7.7" evidence="3"/>
<dbReference type="Proteomes" id="UP000403266">
    <property type="component" value="Unassembled WGS sequence"/>
</dbReference>
<dbReference type="PANTHER" id="PTHR35369">
    <property type="entry name" value="BLR3025 PROTEIN-RELATED"/>
    <property type="match status" value="1"/>
</dbReference>
<comment type="subunit">
    <text evidence="2">Monomer.</text>
</comment>
<gene>
    <name evidence="10" type="ORF">FS320_00885</name>
</gene>
<evidence type="ECO:0000259" key="9">
    <source>
        <dbReference type="Pfam" id="PF20114"/>
    </source>
</evidence>
<dbReference type="OrthoDB" id="9788640at2"/>
<reference evidence="10 11" key="1">
    <citation type="journal article" date="2019" name="Syst. Appl. Microbiol.">
        <title>Microvirga tunisiensis sp. nov., a root nodule symbiotic bacterium isolated from Lupinus micranthus and L. luteus grown in Northern Tunisia.</title>
        <authorList>
            <person name="Msaddak A."/>
            <person name="Rejili M."/>
            <person name="Duran D."/>
            <person name="Mars M."/>
            <person name="Palacios J.M."/>
            <person name="Ruiz-Argueso T."/>
            <person name="Rey L."/>
            <person name="Imperial J."/>
        </authorList>
    </citation>
    <scope>NUCLEOTIDE SEQUENCE [LARGE SCALE GENOMIC DNA]</scope>
    <source>
        <strain evidence="10 11">Lmie10</strain>
    </source>
</reference>
<dbReference type="RefSeq" id="WP_152708707.1">
    <property type="nucleotide sequence ID" value="NZ_VOSJ01000001.1"/>
</dbReference>
<keyword evidence="4" id="KW-0227">DNA damage</keyword>
<dbReference type="InterPro" id="IPR001126">
    <property type="entry name" value="UmuC"/>
</dbReference>
<dbReference type="InterPro" id="IPR050356">
    <property type="entry name" value="SulA_CellDiv_inhibitor"/>
</dbReference>
<dbReference type="SUPFAM" id="SSF56672">
    <property type="entry name" value="DNA/RNA polymerases"/>
    <property type="match status" value="1"/>
</dbReference>
<evidence type="ECO:0000259" key="7">
    <source>
        <dbReference type="Pfam" id="PF00817"/>
    </source>
</evidence>
<comment type="cofactor">
    <cofactor evidence="1">
        <name>Mg(2+)</name>
        <dbReference type="ChEBI" id="CHEBI:18420"/>
    </cofactor>
</comment>
<evidence type="ECO:0000313" key="11">
    <source>
        <dbReference type="Proteomes" id="UP000403266"/>
    </source>
</evidence>
<dbReference type="GO" id="GO:0003684">
    <property type="term" value="F:damaged DNA binding"/>
    <property type="evidence" value="ECO:0007669"/>
    <property type="project" value="InterPro"/>
</dbReference>
<dbReference type="EMBL" id="VOSK01000001">
    <property type="protein sequence ID" value="MPR23809.1"/>
    <property type="molecule type" value="Genomic_DNA"/>
</dbReference>
<evidence type="ECO:0000256" key="3">
    <source>
        <dbReference type="ARBA" id="ARBA00012417"/>
    </source>
</evidence>
<dbReference type="InterPro" id="IPR017961">
    <property type="entry name" value="DNA_pol_Y-fam_little_finger"/>
</dbReference>
<evidence type="ECO:0000256" key="6">
    <source>
        <dbReference type="ARBA" id="ARBA00049244"/>
    </source>
</evidence>
<dbReference type="AlphaFoldDB" id="A0A5N7MC30"/>
<evidence type="ECO:0000256" key="1">
    <source>
        <dbReference type="ARBA" id="ARBA00001946"/>
    </source>
</evidence>
<dbReference type="GO" id="GO:0006281">
    <property type="term" value="P:DNA repair"/>
    <property type="evidence" value="ECO:0007669"/>
    <property type="project" value="InterPro"/>
</dbReference>
<dbReference type="Gene3D" id="3.40.1170.60">
    <property type="match status" value="1"/>
</dbReference>
<proteinExistence type="predicted"/>
<organism evidence="10 11">
    <name type="scientific">Microvirga tunisiensis</name>
    <dbReference type="NCBI Taxonomy" id="2108360"/>
    <lineage>
        <taxon>Bacteria</taxon>
        <taxon>Pseudomonadati</taxon>
        <taxon>Pseudomonadota</taxon>
        <taxon>Alphaproteobacteria</taxon>
        <taxon>Hyphomicrobiales</taxon>
        <taxon>Methylobacteriaceae</taxon>
        <taxon>Microvirga</taxon>
    </lineage>
</organism>
<dbReference type="Pfam" id="PF00817">
    <property type="entry name" value="IMS"/>
    <property type="match status" value="1"/>
</dbReference>
<comment type="catalytic activity">
    <reaction evidence="6">
        <text>DNA(n) + a 2'-deoxyribonucleoside 5'-triphosphate = DNA(n+1) + diphosphate</text>
        <dbReference type="Rhea" id="RHEA:22508"/>
        <dbReference type="Rhea" id="RHEA-COMP:17339"/>
        <dbReference type="Rhea" id="RHEA-COMP:17340"/>
        <dbReference type="ChEBI" id="CHEBI:33019"/>
        <dbReference type="ChEBI" id="CHEBI:61560"/>
        <dbReference type="ChEBI" id="CHEBI:173112"/>
        <dbReference type="EC" id="2.7.7.7"/>
    </reaction>
</comment>
<dbReference type="InterPro" id="IPR043502">
    <property type="entry name" value="DNA/RNA_pol_sf"/>
</dbReference>